<dbReference type="AlphaFoldDB" id="A0AAV5E163"/>
<accession>A0AAV5E163</accession>
<dbReference type="EMBL" id="BQKI01000072">
    <property type="protein sequence ID" value="GJN15850.1"/>
    <property type="molecule type" value="Genomic_DNA"/>
</dbReference>
<keyword evidence="3" id="KW-1185">Reference proteome</keyword>
<dbReference type="Gene3D" id="1.20.1280.50">
    <property type="match status" value="1"/>
</dbReference>
<protein>
    <recommendedName>
        <fullName evidence="1">F-box domain-containing protein</fullName>
    </recommendedName>
</protein>
<comment type="caution">
    <text evidence="2">The sequence shown here is derived from an EMBL/GenBank/DDBJ whole genome shotgun (WGS) entry which is preliminary data.</text>
</comment>
<sequence length="468" mass="51192">MVPAPPTNRKEATAAMEAPAGWNLPTDAFAEILLRLSLSSQRRVRLVCRHWRDVIDERFLPHHQSQPMPLIYARTGTSGSSAHVVEDLTDGRCCELWRSSGQYTLLVGTCNGLLCLCDNTKPGGAVSLVNPVTGEALAIPPLPSSGQWARQKRSWVEASNGWDKTYSFACRPVTGRVAVPGGATCRVDAGIVSVDGATYWVTKGAETVMSFDLEGETVVSTGPLPVPVGQGGYIFHLTEVNGKLGLAISADQPTPAKTEVWVLGVAKDRQAWVRWYDVQVHSVLQRLARPHFAHGKFVLTTDSKVERSWRSERKQVFAHRQRVAGRPLLSGEVRSVRIREPGTPVFGIANDCPGAVHGTFASWAHHPHPCRRACHGGRSAAGYDGHHKTRDVLLLLMLVLETLHLSQVSCTVLAGVDHKWTVSGEVQSVCMDQGDEDGGVRHHHEQLPPRDICLHRTTGLLSVYRLDS</sequence>
<dbReference type="SMART" id="SM00256">
    <property type="entry name" value="FBOX"/>
    <property type="match status" value="1"/>
</dbReference>
<dbReference type="InterPro" id="IPR011043">
    <property type="entry name" value="Gal_Oxase/kelch_b-propeller"/>
</dbReference>
<reference evidence="2" key="2">
    <citation type="submission" date="2021-12" db="EMBL/GenBank/DDBJ databases">
        <title>Resequencing data analysis of finger millet.</title>
        <authorList>
            <person name="Hatakeyama M."/>
            <person name="Aluri S."/>
            <person name="Balachadran M.T."/>
            <person name="Sivarajan S.R."/>
            <person name="Poveda L."/>
            <person name="Shimizu-Inatsugi R."/>
            <person name="Schlapbach R."/>
            <person name="Sreeman S.M."/>
            <person name="Shimizu K.K."/>
        </authorList>
    </citation>
    <scope>NUCLEOTIDE SEQUENCE</scope>
</reference>
<dbReference type="SUPFAM" id="SSF50965">
    <property type="entry name" value="Galactose oxidase, central domain"/>
    <property type="match status" value="1"/>
</dbReference>
<name>A0AAV5E163_ELECO</name>
<evidence type="ECO:0000313" key="2">
    <source>
        <dbReference type="EMBL" id="GJN15850.1"/>
    </source>
</evidence>
<organism evidence="2 3">
    <name type="scientific">Eleusine coracana subsp. coracana</name>
    <dbReference type="NCBI Taxonomy" id="191504"/>
    <lineage>
        <taxon>Eukaryota</taxon>
        <taxon>Viridiplantae</taxon>
        <taxon>Streptophyta</taxon>
        <taxon>Embryophyta</taxon>
        <taxon>Tracheophyta</taxon>
        <taxon>Spermatophyta</taxon>
        <taxon>Magnoliopsida</taxon>
        <taxon>Liliopsida</taxon>
        <taxon>Poales</taxon>
        <taxon>Poaceae</taxon>
        <taxon>PACMAD clade</taxon>
        <taxon>Chloridoideae</taxon>
        <taxon>Cynodonteae</taxon>
        <taxon>Eleusininae</taxon>
        <taxon>Eleusine</taxon>
    </lineage>
</organism>
<feature type="domain" description="F-box" evidence="1">
    <location>
        <begin position="24"/>
        <end position="63"/>
    </location>
</feature>
<evidence type="ECO:0000259" key="1">
    <source>
        <dbReference type="SMART" id="SM00256"/>
    </source>
</evidence>
<dbReference type="SUPFAM" id="SSF81383">
    <property type="entry name" value="F-box domain"/>
    <property type="match status" value="1"/>
</dbReference>
<proteinExistence type="predicted"/>
<dbReference type="InterPro" id="IPR050796">
    <property type="entry name" value="SCF_F-box_component"/>
</dbReference>
<dbReference type="PANTHER" id="PTHR31672:SF13">
    <property type="entry name" value="F-BOX PROTEIN CPR30-LIKE"/>
    <property type="match status" value="1"/>
</dbReference>
<dbReference type="InterPro" id="IPR001810">
    <property type="entry name" value="F-box_dom"/>
</dbReference>
<gene>
    <name evidence="2" type="primary">gb02794</name>
    <name evidence="2" type="ORF">PR202_gb02794</name>
</gene>
<dbReference type="PANTHER" id="PTHR31672">
    <property type="entry name" value="BNACNNG10540D PROTEIN"/>
    <property type="match status" value="1"/>
</dbReference>
<reference evidence="2" key="1">
    <citation type="journal article" date="2018" name="DNA Res.">
        <title>Multiple hybrid de novo genome assembly of finger millet, an orphan allotetraploid crop.</title>
        <authorList>
            <person name="Hatakeyama M."/>
            <person name="Aluri S."/>
            <person name="Balachadran M.T."/>
            <person name="Sivarajan S.R."/>
            <person name="Patrignani A."/>
            <person name="Gruter S."/>
            <person name="Poveda L."/>
            <person name="Shimizu-Inatsugi R."/>
            <person name="Baeten J."/>
            <person name="Francoijs K.J."/>
            <person name="Nataraja K.N."/>
            <person name="Reddy Y.A.N."/>
            <person name="Phadnis S."/>
            <person name="Ravikumar R.L."/>
            <person name="Schlapbach R."/>
            <person name="Sreeman S.M."/>
            <person name="Shimizu K.K."/>
        </authorList>
    </citation>
    <scope>NUCLEOTIDE SEQUENCE</scope>
</reference>
<dbReference type="Pfam" id="PF00646">
    <property type="entry name" value="F-box"/>
    <property type="match status" value="1"/>
</dbReference>
<evidence type="ECO:0000313" key="3">
    <source>
        <dbReference type="Proteomes" id="UP001054889"/>
    </source>
</evidence>
<dbReference type="Proteomes" id="UP001054889">
    <property type="component" value="Unassembled WGS sequence"/>
</dbReference>
<dbReference type="InterPro" id="IPR036047">
    <property type="entry name" value="F-box-like_dom_sf"/>
</dbReference>